<dbReference type="Gene3D" id="2.160.20.10">
    <property type="entry name" value="Single-stranded right-handed beta-helix, Pectin lyase-like"/>
    <property type="match status" value="1"/>
</dbReference>
<evidence type="ECO:0000313" key="7">
    <source>
        <dbReference type="Proteomes" id="UP000033067"/>
    </source>
</evidence>
<dbReference type="NCBIfam" id="TIGR01901">
    <property type="entry name" value="adhes_NPXG"/>
    <property type="match status" value="1"/>
</dbReference>
<dbReference type="Pfam" id="PF05860">
    <property type="entry name" value="TPS"/>
    <property type="match status" value="1"/>
</dbReference>
<feature type="chain" id="PRO_5002415844" description="Filamentous haemagglutinin FhaB/tRNA nuclease CdiA-like TPS domain-containing protein" evidence="4">
    <location>
        <begin position="31"/>
        <end position="1615"/>
    </location>
</feature>
<dbReference type="SMART" id="SM00912">
    <property type="entry name" value="Haemagg_act"/>
    <property type="match status" value="1"/>
</dbReference>
<dbReference type="KEGG" id="psuw:WQ53_03100"/>
<dbReference type="InterPro" id="IPR012334">
    <property type="entry name" value="Pectin_lyas_fold"/>
</dbReference>
<keyword evidence="3 4" id="KW-0732">Signal</keyword>
<organism evidence="6 7">
    <name type="scientific">Pseudoxanthomonas suwonensis</name>
    <dbReference type="NCBI Taxonomy" id="314722"/>
    <lineage>
        <taxon>Bacteria</taxon>
        <taxon>Pseudomonadati</taxon>
        <taxon>Pseudomonadota</taxon>
        <taxon>Gammaproteobacteria</taxon>
        <taxon>Lysobacterales</taxon>
        <taxon>Lysobacteraceae</taxon>
        <taxon>Pseudoxanthomonas</taxon>
    </lineage>
</organism>
<dbReference type="InterPro" id="IPR008638">
    <property type="entry name" value="FhaB/CdiA-like_TPS"/>
</dbReference>
<dbReference type="SUPFAM" id="SSF51126">
    <property type="entry name" value="Pectin lyase-like"/>
    <property type="match status" value="1"/>
</dbReference>
<accession>A0A0E3Z085</accession>
<dbReference type="EMBL" id="CP011144">
    <property type="protein sequence ID" value="AKC85897.1"/>
    <property type="molecule type" value="Genomic_DNA"/>
</dbReference>
<name>A0A0E3Z085_9GAMM</name>
<dbReference type="PATRIC" id="fig|314722.6.peg.650"/>
<evidence type="ECO:0000313" key="6">
    <source>
        <dbReference type="EMBL" id="AKC85897.1"/>
    </source>
</evidence>
<dbReference type="InterPro" id="IPR050909">
    <property type="entry name" value="Bact_Autotransporter_VF"/>
</dbReference>
<feature type="domain" description="Filamentous haemagglutinin FhaB/tRNA nuclease CdiA-like TPS" evidence="5">
    <location>
        <begin position="34"/>
        <end position="147"/>
    </location>
</feature>
<evidence type="ECO:0000256" key="3">
    <source>
        <dbReference type="ARBA" id="ARBA00022729"/>
    </source>
</evidence>
<reference evidence="6 7" key="1">
    <citation type="journal article" date="2015" name="Genome Announc.">
        <title>Complete Genome Sequence of Pseudoxanthomonas suwonensis Strain J1, a Cellulose-Degrading Bacterium Isolated from Leaf- and Wood-Enriched Soil.</title>
        <authorList>
            <person name="Hou L."/>
            <person name="Jiang J."/>
            <person name="Xu Z."/>
            <person name="Zhou Y."/>
            <person name="Leung F.C."/>
        </authorList>
    </citation>
    <scope>NUCLEOTIDE SEQUENCE [LARGE SCALE GENOMIC DNA]</scope>
    <source>
        <strain evidence="6 7">J1</strain>
    </source>
</reference>
<dbReference type="InterPro" id="IPR041286">
    <property type="entry name" value="MBG_2"/>
</dbReference>
<dbReference type="InterPro" id="IPR011050">
    <property type="entry name" value="Pectin_lyase_fold/virulence"/>
</dbReference>
<comment type="subcellular location">
    <subcellularLocation>
        <location evidence="1">Secreted</location>
    </subcellularLocation>
</comment>
<dbReference type="RefSeq" id="WP_052630302.1">
    <property type="nucleotide sequence ID" value="NZ_CP011144.1"/>
</dbReference>
<protein>
    <recommendedName>
        <fullName evidence="5">Filamentous haemagglutinin FhaB/tRNA nuclease CdiA-like TPS domain-containing protein</fullName>
    </recommendedName>
</protein>
<evidence type="ECO:0000259" key="5">
    <source>
        <dbReference type="SMART" id="SM00912"/>
    </source>
</evidence>
<gene>
    <name evidence="6" type="ORF">WQ53_03100</name>
</gene>
<dbReference type="Pfam" id="PF18676">
    <property type="entry name" value="MBG_2"/>
    <property type="match status" value="4"/>
</dbReference>
<dbReference type="PANTHER" id="PTHR12338:SF8">
    <property type="entry name" value="HEME_HEMOPEXIN-BINDING PROTEIN"/>
    <property type="match status" value="1"/>
</dbReference>
<dbReference type="GO" id="GO:0005576">
    <property type="term" value="C:extracellular region"/>
    <property type="evidence" value="ECO:0007669"/>
    <property type="project" value="UniProtKB-SubCell"/>
</dbReference>
<proteinExistence type="predicted"/>
<evidence type="ECO:0000256" key="1">
    <source>
        <dbReference type="ARBA" id="ARBA00004613"/>
    </source>
</evidence>
<feature type="signal peptide" evidence="4">
    <location>
        <begin position="1"/>
        <end position="30"/>
    </location>
</feature>
<dbReference type="OrthoDB" id="218680at2"/>
<dbReference type="Proteomes" id="UP000033067">
    <property type="component" value="Chromosome"/>
</dbReference>
<dbReference type="PANTHER" id="PTHR12338">
    <property type="entry name" value="AUTOTRANSPORTER"/>
    <property type="match status" value="1"/>
</dbReference>
<sequence length="1615" mass="163470">MTRQRNRHKYTLRRPLTGAILVALAATAQAAPPADELPTGGAVVSGAAAISIPDTARMVINQTTTGAIVNWTSFSIGQSASVTFNHVDSSGVTLNRVMTTVPSEIFGALNANGRVFLINPNGVLFGETARVSVGGLVASTIAISDPDFLGGVANGSFIFDSGSNTSVGFVENYGELVAASGGTIALLGGDITNAGAIIADLGTVVLASSRQVTLDFFGDGLTQVSIGLGAGDRRISNEGLLQADGGNVLLRTQTDAGHSDSSGGYLHHNGIIRARTLQNRGGRIVLDAGAGVLEVGTGYSDTGILGAVVDATGPGASESGGDIELRAAQVTIAGLSDSAAGADNPTLIDASGTTGGGRIVIDSLFQTWLESYNFDTPDDVPLVLRSDALGSGRGGSISFNNRDLNSRTSILLSGPIRVQARGFGTASGGEVSLATEQGGILLYDNPNSTISGPIEIDASGVSGGGSIALLADNGPIGIEAGTVLRANATGNGDGGSIRAFGSTGLRAYGQFSARGGTAGGNGGWIETSGGGVQLSGIGIDAGAPQGVAGTWLIDPYDVFIVHGNASGSLPSNPLDPVGDSYIQDGDINNALDAGTSVHITTGDPATGDSNGDIVFLSDPDPVHIVRSNGTAELSFRLDAHRGIRTDIHINGSTPVEGVTIDGGGGPLHVLFNADANATANPNSDDAGIHLTNATILSRGGNVWFYGQDNPDQGVATSEEGGIRLQSSSIDTRDATGSGGEVRLRGLGGYDPGVALYESTIFSGGGGQQLFGRNLFGGDGVVLASGSGLHGAGGDIRITGVGTTTSSFPRDAYGVTVQSSQVTSDGGSIEIAGRASSTASASYADQAAGVFLGAGTRIGGAATSRVRIVGESSATNGEQAGILLYTSDSSVCGDTGPCVAAEEIVLQAATSDGSPAIVFGEEVAASRIINLRPGGVDVNGNVYERPDDPISIGGSAGFVLDPGDFQRIIAPDVVLGSDIQTGLIDVEQPLQRVGNLSLQAGGSDAEGIWIDAALNVDGYTLALVSAGRIGQGTSGAITAESLLARSTGGDVLLDNPANDVSGNTLAGDAAGEFHYVDTSALAIGDVDALGFAAADNTPQALSATGLAAGDDVLIQNLAGDLTLAADVSAGNDITLVTAGTLQNTGGATLDAGNLWRVWADTWVGETRGGLAGSGPLPNLYGCAYDSSSCSVTVSDTDNQFIYTQQPTATVVIGSHSREYGLDNPTFGFDVDGVILDDIAANVIVGDVSTTATITSNVGQYPIDGSFTSPAGYVISLTPGTLDVSPAMLLYLADPYSRVYGDPEGLLSGTVTGFRNGETLADATTGTLAFASDTGPTTPVGTYAIFGSGLSAGNYVFEQAPGNASAYQITPATLLYLADPYSRVYGDPEGLLSGTVTGLRNGETLADATTGTLAFASDTAPTTPVGTYAIFGSGLSAGNYVFEQAPGNATAYQITPATLLYVADPYSRLVGQPNGFFGGTVTGLRNGETLADATTGTLAFASPADRFARVGIYPILGSGLSATNYVFEQAPGNAVALTVFGLQGTLFATELVRQPQDNYLYDRNLGMAPICPVVSDLLRTSATDEGDMLAREWSRVKTRPNLTNCIQGNRRNGCDDF</sequence>
<keyword evidence="7" id="KW-1185">Reference proteome</keyword>
<keyword evidence="2" id="KW-0964">Secreted</keyword>
<evidence type="ECO:0000256" key="2">
    <source>
        <dbReference type="ARBA" id="ARBA00022525"/>
    </source>
</evidence>
<evidence type="ECO:0000256" key="4">
    <source>
        <dbReference type="SAM" id="SignalP"/>
    </source>
</evidence>